<organism evidence="1">
    <name type="scientific">marine metagenome</name>
    <dbReference type="NCBI Taxonomy" id="408172"/>
    <lineage>
        <taxon>unclassified sequences</taxon>
        <taxon>metagenomes</taxon>
        <taxon>ecological metagenomes</taxon>
    </lineage>
</organism>
<feature type="non-terminal residue" evidence="1">
    <location>
        <position position="122"/>
    </location>
</feature>
<sequence>MSVILECISVIVKNSKIISNYPGGMDGFMNSIPGGHHCTDGEIMRVGFMHHDDTEKYVQFLESLGLIFVKNDKAIDICVIDFYYGPWSDYDWLDAGEFFPEDYPNKRILYARLVGSKLKKVE</sequence>
<gene>
    <name evidence="1" type="ORF">METZ01_LOCUS404782</name>
</gene>
<protein>
    <submittedName>
        <fullName evidence="1">Uncharacterized protein</fullName>
    </submittedName>
</protein>
<dbReference type="AlphaFoldDB" id="A0A382W1C3"/>
<reference evidence="1" key="1">
    <citation type="submission" date="2018-05" db="EMBL/GenBank/DDBJ databases">
        <authorList>
            <person name="Lanie J.A."/>
            <person name="Ng W.-L."/>
            <person name="Kazmierczak K.M."/>
            <person name="Andrzejewski T.M."/>
            <person name="Davidsen T.M."/>
            <person name="Wayne K.J."/>
            <person name="Tettelin H."/>
            <person name="Glass J.I."/>
            <person name="Rusch D."/>
            <person name="Podicherti R."/>
            <person name="Tsui H.-C.T."/>
            <person name="Winkler M.E."/>
        </authorList>
    </citation>
    <scope>NUCLEOTIDE SEQUENCE</scope>
</reference>
<name>A0A382W1C3_9ZZZZ</name>
<accession>A0A382W1C3</accession>
<proteinExistence type="predicted"/>
<evidence type="ECO:0000313" key="1">
    <source>
        <dbReference type="EMBL" id="SVD51928.1"/>
    </source>
</evidence>
<dbReference type="EMBL" id="UINC01155840">
    <property type="protein sequence ID" value="SVD51928.1"/>
    <property type="molecule type" value="Genomic_DNA"/>
</dbReference>